<feature type="binding site" evidence="14">
    <location>
        <position position="133"/>
    </location>
    <ligand>
        <name>[4Fe-4S] cluster</name>
        <dbReference type="ChEBI" id="CHEBI:49883"/>
        <note>4Fe-4S-S-AdoMet</note>
    </ligand>
</feature>
<organism evidence="17 18">
    <name type="scientific">Rubinisphaera italica</name>
    <dbReference type="NCBI Taxonomy" id="2527969"/>
    <lineage>
        <taxon>Bacteria</taxon>
        <taxon>Pseudomonadati</taxon>
        <taxon>Planctomycetota</taxon>
        <taxon>Planctomycetia</taxon>
        <taxon>Planctomycetales</taxon>
        <taxon>Planctomycetaceae</taxon>
        <taxon>Rubinisphaera</taxon>
    </lineage>
</organism>
<reference evidence="17 18" key="1">
    <citation type="submission" date="2019-02" db="EMBL/GenBank/DDBJ databases">
        <title>Deep-cultivation of Planctomycetes and their phenomic and genomic characterization uncovers novel biology.</title>
        <authorList>
            <person name="Wiegand S."/>
            <person name="Jogler M."/>
            <person name="Boedeker C."/>
            <person name="Pinto D."/>
            <person name="Vollmers J."/>
            <person name="Rivas-Marin E."/>
            <person name="Kohn T."/>
            <person name="Peeters S.H."/>
            <person name="Heuer A."/>
            <person name="Rast P."/>
            <person name="Oberbeckmann S."/>
            <person name="Bunk B."/>
            <person name="Jeske O."/>
            <person name="Meyerdierks A."/>
            <person name="Storesund J.E."/>
            <person name="Kallscheuer N."/>
            <person name="Luecker S."/>
            <person name="Lage O.M."/>
            <person name="Pohl T."/>
            <person name="Merkel B.J."/>
            <person name="Hornburger P."/>
            <person name="Mueller R.-W."/>
            <person name="Bruemmer F."/>
            <person name="Labrenz M."/>
            <person name="Spormann A.M."/>
            <person name="Op Den Camp H."/>
            <person name="Overmann J."/>
            <person name="Amann R."/>
            <person name="Jetten M.S.M."/>
            <person name="Mascher T."/>
            <person name="Medema M.H."/>
            <person name="Devos D.P."/>
            <person name="Kaster A.-K."/>
            <person name="Ovreas L."/>
            <person name="Rohde M."/>
            <person name="Galperin M.Y."/>
            <person name="Jogler C."/>
        </authorList>
    </citation>
    <scope>NUCLEOTIDE SEQUENCE [LARGE SCALE GENOMIC DNA]</scope>
    <source>
        <strain evidence="17 18">Pan54</strain>
    </source>
</reference>
<dbReference type="EMBL" id="SJPG01000001">
    <property type="protein sequence ID" value="TWT59310.1"/>
    <property type="molecule type" value="Genomic_DNA"/>
</dbReference>
<dbReference type="GO" id="GO:0051539">
    <property type="term" value="F:4 iron, 4 sulfur cluster binding"/>
    <property type="evidence" value="ECO:0007669"/>
    <property type="project" value="UniProtKB-KW"/>
</dbReference>
<keyword evidence="18" id="KW-1185">Reference proteome</keyword>
<dbReference type="InterPro" id="IPR022462">
    <property type="entry name" value="EpmB"/>
</dbReference>
<evidence type="ECO:0000256" key="4">
    <source>
        <dbReference type="ARBA" id="ARBA00008703"/>
    </source>
</evidence>
<dbReference type="SFLD" id="SFLDS00029">
    <property type="entry name" value="Radical_SAM"/>
    <property type="match status" value="1"/>
</dbReference>
<evidence type="ECO:0000256" key="15">
    <source>
        <dbReference type="PIRSR" id="PIRSR603739-50"/>
    </source>
</evidence>
<feature type="binding site" evidence="14">
    <location>
        <position position="129"/>
    </location>
    <ligand>
        <name>[4Fe-4S] cluster</name>
        <dbReference type="ChEBI" id="CHEBI:49883"/>
        <note>4Fe-4S-S-AdoMet</note>
    </ligand>
</feature>
<keyword evidence="11 14" id="KW-0411">Iron-sulfur</keyword>
<evidence type="ECO:0000256" key="8">
    <source>
        <dbReference type="ARBA" id="ARBA00022723"/>
    </source>
</evidence>
<dbReference type="SFLD" id="SFLDG01070">
    <property type="entry name" value="PLP-dependent"/>
    <property type="match status" value="1"/>
</dbReference>
<dbReference type="Proteomes" id="UP000316095">
    <property type="component" value="Unassembled WGS sequence"/>
</dbReference>
<protein>
    <recommendedName>
        <fullName evidence="5">L-lysine 2,3-aminomutase</fullName>
    </recommendedName>
    <alternativeName>
        <fullName evidence="13">EF-P post-translational modification enzyme B</fullName>
    </alternativeName>
</protein>
<dbReference type="PIRSF" id="PIRSF004911">
    <property type="entry name" value="DUF160"/>
    <property type="match status" value="1"/>
</dbReference>
<evidence type="ECO:0000256" key="3">
    <source>
        <dbReference type="ARBA" id="ARBA00001966"/>
    </source>
</evidence>
<comment type="catalytic activity">
    <reaction evidence="1">
        <text>L-lysine = D-beta-lysine</text>
        <dbReference type="Rhea" id="RHEA:44148"/>
        <dbReference type="ChEBI" id="CHEBI:32551"/>
        <dbReference type="ChEBI" id="CHEBI:84138"/>
    </reaction>
</comment>
<proteinExistence type="inferred from homology"/>
<dbReference type="GO" id="GO:0046872">
    <property type="term" value="F:metal ion binding"/>
    <property type="evidence" value="ECO:0007669"/>
    <property type="project" value="UniProtKB-KW"/>
</dbReference>
<keyword evidence="6 14" id="KW-0004">4Fe-4S</keyword>
<feature type="binding site" evidence="14">
    <location>
        <position position="136"/>
    </location>
    <ligand>
        <name>[4Fe-4S] cluster</name>
        <dbReference type="ChEBI" id="CHEBI:49883"/>
        <note>4Fe-4S-S-AdoMet</note>
    </ligand>
</feature>
<evidence type="ECO:0000256" key="14">
    <source>
        <dbReference type="PIRSR" id="PIRSR004911-1"/>
    </source>
</evidence>
<gene>
    <name evidence="17" type="primary">epmB</name>
    <name evidence="17" type="ORF">Pan54_00100</name>
</gene>
<dbReference type="InterPro" id="IPR003739">
    <property type="entry name" value="Lys_aminomutase/Glu_NH3_mut"/>
</dbReference>
<keyword evidence="8 14" id="KW-0479">Metal-binding</keyword>
<dbReference type="AlphaFoldDB" id="A0A5C5X8P6"/>
<accession>A0A5C5X8P6</accession>
<dbReference type="PANTHER" id="PTHR30538">
    <property type="entry name" value="LYSINE 2,3-AMINOMUTASE-RELATED"/>
    <property type="match status" value="1"/>
</dbReference>
<dbReference type="InterPro" id="IPR058240">
    <property type="entry name" value="rSAM_sf"/>
</dbReference>
<dbReference type="Pfam" id="PF04055">
    <property type="entry name" value="Radical_SAM"/>
    <property type="match status" value="1"/>
</dbReference>
<evidence type="ECO:0000256" key="5">
    <source>
        <dbReference type="ARBA" id="ARBA00022363"/>
    </source>
</evidence>
<dbReference type="RefSeq" id="WP_146501468.1">
    <property type="nucleotide sequence ID" value="NZ_SJPG01000001.1"/>
</dbReference>
<sequence>MNKTARTAILQEQRTNTLEKANSESNWQLELVNACRDPDKLLSRLGLTEILPAYMAADFPFLVPESFIRRMKIGDPNDPLLKQVLPVHYENDVVPNFLSDPVADLTASPVPGMVHKYVNRVLLITSGSCAVNCRYCFRRHFPYSEAPRSLESWKPVFEEIGNRPEVDEVILSGGDPLTLNDRRLGLMIEKLAEIPHLQRIRFHSRLPIVLPSRVTEGLLNALRKTRLQPIFVVHANHGNEIVDDCATALRRLVRAGIPVLNQAVLLRGINDSINAQVDLCTRLVNVGAMPYYLNQLDRVQGAAHFEVSVERGREIMAGLRKNLSGYAVPRYVVDVPECDGKTEL</sequence>
<dbReference type="CDD" id="cd01335">
    <property type="entry name" value="Radical_SAM"/>
    <property type="match status" value="1"/>
</dbReference>
<evidence type="ECO:0000256" key="10">
    <source>
        <dbReference type="ARBA" id="ARBA00023004"/>
    </source>
</evidence>
<dbReference type="GO" id="GO:0016853">
    <property type="term" value="F:isomerase activity"/>
    <property type="evidence" value="ECO:0007669"/>
    <property type="project" value="UniProtKB-KW"/>
</dbReference>
<evidence type="ECO:0000256" key="7">
    <source>
        <dbReference type="ARBA" id="ARBA00022691"/>
    </source>
</evidence>
<evidence type="ECO:0000256" key="11">
    <source>
        <dbReference type="ARBA" id="ARBA00023014"/>
    </source>
</evidence>
<dbReference type="OrthoDB" id="9768064at2"/>
<dbReference type="InterPro" id="IPR007197">
    <property type="entry name" value="rSAM"/>
</dbReference>
<dbReference type="SUPFAM" id="SSF102114">
    <property type="entry name" value="Radical SAM enzymes"/>
    <property type="match status" value="1"/>
</dbReference>
<evidence type="ECO:0000256" key="9">
    <source>
        <dbReference type="ARBA" id="ARBA00022898"/>
    </source>
</evidence>
<dbReference type="PROSITE" id="PS51918">
    <property type="entry name" value="RADICAL_SAM"/>
    <property type="match status" value="1"/>
</dbReference>
<evidence type="ECO:0000256" key="13">
    <source>
        <dbReference type="ARBA" id="ARBA00030756"/>
    </source>
</evidence>
<dbReference type="InterPro" id="IPR013785">
    <property type="entry name" value="Aldolase_TIM"/>
</dbReference>
<evidence type="ECO:0000256" key="6">
    <source>
        <dbReference type="ARBA" id="ARBA00022485"/>
    </source>
</evidence>
<evidence type="ECO:0000313" key="17">
    <source>
        <dbReference type="EMBL" id="TWT59310.1"/>
    </source>
</evidence>
<comment type="similarity">
    <text evidence="4">Belongs to the radical SAM superfamily. KamA family.</text>
</comment>
<keyword evidence="7" id="KW-0949">S-adenosyl-L-methionine</keyword>
<dbReference type="NCBIfam" id="TIGR03821">
    <property type="entry name" value="EFP_modif_epmB"/>
    <property type="match status" value="1"/>
</dbReference>
<comment type="cofactor">
    <cofactor evidence="3">
        <name>[4Fe-4S] cluster</name>
        <dbReference type="ChEBI" id="CHEBI:49883"/>
    </cofactor>
</comment>
<comment type="caution">
    <text evidence="17">The sequence shown here is derived from an EMBL/GenBank/DDBJ whole genome shotgun (WGS) entry which is preliminary data.</text>
</comment>
<name>A0A5C5X8P6_9PLAN</name>
<dbReference type="Gene3D" id="3.20.20.70">
    <property type="entry name" value="Aldolase class I"/>
    <property type="match status" value="1"/>
</dbReference>
<dbReference type="PANTHER" id="PTHR30538:SF1">
    <property type="entry name" value="L-LYSINE 2,3-AMINOMUTASE"/>
    <property type="match status" value="1"/>
</dbReference>
<evidence type="ECO:0000256" key="2">
    <source>
        <dbReference type="ARBA" id="ARBA00001933"/>
    </source>
</evidence>
<evidence type="ECO:0000256" key="12">
    <source>
        <dbReference type="ARBA" id="ARBA00023235"/>
    </source>
</evidence>
<feature type="domain" description="Radical SAM core" evidence="16">
    <location>
        <begin position="114"/>
        <end position="327"/>
    </location>
</feature>
<keyword evidence="12 17" id="KW-0413">Isomerase</keyword>
<keyword evidence="10" id="KW-0408">Iron</keyword>
<feature type="modified residue" description="N6-(pyridoxal phosphate)lysine" evidence="15">
    <location>
        <position position="341"/>
    </location>
</feature>
<evidence type="ECO:0000256" key="1">
    <source>
        <dbReference type="ARBA" id="ARBA00001352"/>
    </source>
</evidence>
<keyword evidence="9 15" id="KW-0663">Pyridoxal phosphate</keyword>
<evidence type="ECO:0000313" key="18">
    <source>
        <dbReference type="Proteomes" id="UP000316095"/>
    </source>
</evidence>
<dbReference type="NCBIfam" id="TIGR00238">
    <property type="entry name" value="KamA family radical SAM protein"/>
    <property type="match status" value="1"/>
</dbReference>
<dbReference type="SFLD" id="SFLDF00314">
    <property type="entry name" value="L-lysine_2_3-aminomutase_(yjeK"/>
    <property type="match status" value="1"/>
</dbReference>
<evidence type="ECO:0000259" key="16">
    <source>
        <dbReference type="PROSITE" id="PS51918"/>
    </source>
</evidence>
<comment type="cofactor">
    <cofactor evidence="2 15">
        <name>pyridoxal 5'-phosphate</name>
        <dbReference type="ChEBI" id="CHEBI:597326"/>
    </cofactor>
</comment>